<dbReference type="Proteomes" id="UP000295247">
    <property type="component" value="Unassembled WGS sequence"/>
</dbReference>
<evidence type="ECO:0000313" key="2">
    <source>
        <dbReference type="Proteomes" id="UP000295247"/>
    </source>
</evidence>
<organism evidence="1 2">
    <name type="scientific">Marichromatium gracile</name>
    <name type="common">Chromatium gracile</name>
    <dbReference type="NCBI Taxonomy" id="1048"/>
    <lineage>
        <taxon>Bacteria</taxon>
        <taxon>Pseudomonadati</taxon>
        <taxon>Pseudomonadota</taxon>
        <taxon>Gammaproteobacteria</taxon>
        <taxon>Chromatiales</taxon>
        <taxon>Chromatiaceae</taxon>
        <taxon>Marichromatium</taxon>
    </lineage>
</organism>
<sequence>MQRLAIPLVTALTVTAVETALDDHLLIVRTAPAP</sequence>
<comment type="caution">
    <text evidence="1">The sequence shown here is derived from an EMBL/GenBank/DDBJ whole genome shotgun (WGS) entry which is preliminary data.</text>
</comment>
<reference evidence="1 2" key="1">
    <citation type="submission" date="2019-03" db="EMBL/GenBank/DDBJ databases">
        <title>Genomic Encyclopedia of Type Strains, Phase IV (KMG-IV): sequencing the most valuable type-strain genomes for metagenomic binning, comparative biology and taxonomic classification.</title>
        <authorList>
            <person name="Goeker M."/>
        </authorList>
    </citation>
    <scope>NUCLEOTIDE SEQUENCE [LARGE SCALE GENOMIC DNA]</scope>
    <source>
        <strain evidence="1 2">DSM 203</strain>
    </source>
</reference>
<proteinExistence type="predicted"/>
<dbReference type="EMBL" id="SMDC01000002">
    <property type="protein sequence ID" value="TCW38441.1"/>
    <property type="molecule type" value="Genomic_DNA"/>
</dbReference>
<gene>
    <name evidence="1" type="ORF">EDC29_102336</name>
</gene>
<evidence type="ECO:0000313" key="1">
    <source>
        <dbReference type="EMBL" id="TCW38441.1"/>
    </source>
</evidence>
<accession>A0A4R4AGT0</accession>
<name>A0A4R4AGT0_MARGR</name>
<protein>
    <submittedName>
        <fullName evidence="1">Uncharacterized protein</fullName>
    </submittedName>
</protein>
<dbReference type="AlphaFoldDB" id="A0A4R4AGT0"/>